<dbReference type="NCBIfam" id="NF004490">
    <property type="entry name" value="PRK05820.1"/>
    <property type="match status" value="1"/>
</dbReference>
<dbReference type="Gene3D" id="3.40.1030.10">
    <property type="entry name" value="Nucleoside phosphorylase/phosphoribosyltransferase catalytic domain"/>
    <property type="match status" value="1"/>
</dbReference>
<comment type="catalytic activity">
    <reaction evidence="1">
        <text>2'-deoxyuridine + phosphate = 2-deoxy-alpha-D-ribose 1-phosphate + uracil</text>
        <dbReference type="Rhea" id="RHEA:22824"/>
        <dbReference type="ChEBI" id="CHEBI:16450"/>
        <dbReference type="ChEBI" id="CHEBI:17568"/>
        <dbReference type="ChEBI" id="CHEBI:43474"/>
        <dbReference type="ChEBI" id="CHEBI:57259"/>
        <dbReference type="EC" id="2.4.2.2"/>
    </reaction>
</comment>
<evidence type="ECO:0000256" key="7">
    <source>
        <dbReference type="ARBA" id="ARBA00014680"/>
    </source>
</evidence>
<dbReference type="Pfam" id="PF07831">
    <property type="entry name" value="PYNP_C"/>
    <property type="match status" value="1"/>
</dbReference>
<feature type="domain" description="Pyrimidine nucleoside phosphorylase C-terminal" evidence="14">
    <location>
        <begin position="365"/>
        <end position="438"/>
    </location>
</feature>
<dbReference type="SUPFAM" id="SSF47648">
    <property type="entry name" value="Nucleoside phosphorylase/phosphoribosyltransferase N-terminal domain"/>
    <property type="match status" value="1"/>
</dbReference>
<dbReference type="EMBL" id="FNEV01000001">
    <property type="protein sequence ID" value="SDI97084.1"/>
    <property type="molecule type" value="Genomic_DNA"/>
</dbReference>
<evidence type="ECO:0000256" key="11">
    <source>
        <dbReference type="ARBA" id="ARBA00022958"/>
    </source>
</evidence>
<dbReference type="FunFam" id="1.20.970.10:FF:000002">
    <property type="entry name" value="Pyrimidine-nucleoside phosphorylase"/>
    <property type="match status" value="1"/>
</dbReference>
<dbReference type="NCBIfam" id="TIGR02644">
    <property type="entry name" value="Y_phosphoryl"/>
    <property type="match status" value="1"/>
</dbReference>
<keyword evidence="8" id="KW-0328">Glycosyltransferase</keyword>
<keyword evidence="16" id="KW-1185">Reference proteome</keyword>
<evidence type="ECO:0000256" key="8">
    <source>
        <dbReference type="ARBA" id="ARBA00022676"/>
    </source>
</evidence>
<evidence type="ECO:0000256" key="12">
    <source>
        <dbReference type="ARBA" id="ARBA00048453"/>
    </source>
</evidence>
<dbReference type="PANTHER" id="PTHR10515">
    <property type="entry name" value="THYMIDINE PHOSPHORYLASE"/>
    <property type="match status" value="1"/>
</dbReference>
<dbReference type="InterPro" id="IPR018090">
    <property type="entry name" value="Pyrmidine_PPas_bac/euk"/>
</dbReference>
<dbReference type="GO" id="GO:0006213">
    <property type="term" value="P:pyrimidine nucleoside metabolic process"/>
    <property type="evidence" value="ECO:0007669"/>
    <property type="project" value="InterPro"/>
</dbReference>
<name>A0A1G8PX55_9BACI</name>
<dbReference type="PANTHER" id="PTHR10515:SF0">
    <property type="entry name" value="THYMIDINE PHOSPHORYLASE"/>
    <property type="match status" value="1"/>
</dbReference>
<dbReference type="GO" id="GO:0006206">
    <property type="term" value="P:pyrimidine nucleobase metabolic process"/>
    <property type="evidence" value="ECO:0007669"/>
    <property type="project" value="InterPro"/>
</dbReference>
<dbReference type="SUPFAM" id="SSF52418">
    <property type="entry name" value="Nucleoside phosphorylase/phosphoribosyltransferase catalytic domain"/>
    <property type="match status" value="1"/>
</dbReference>
<dbReference type="NCBIfam" id="NF004747">
    <property type="entry name" value="PRK06078.1"/>
    <property type="match status" value="1"/>
</dbReference>
<dbReference type="SUPFAM" id="SSF54680">
    <property type="entry name" value="Pyrimidine nucleoside phosphorylase C-terminal domain"/>
    <property type="match status" value="1"/>
</dbReference>
<dbReference type="GO" id="GO:0046872">
    <property type="term" value="F:metal ion binding"/>
    <property type="evidence" value="ECO:0007669"/>
    <property type="project" value="UniProtKB-KW"/>
</dbReference>
<evidence type="ECO:0000256" key="5">
    <source>
        <dbReference type="ARBA" id="ARBA00011738"/>
    </source>
</evidence>
<evidence type="ECO:0000313" key="15">
    <source>
        <dbReference type="EMBL" id="SDI97084.1"/>
    </source>
</evidence>
<keyword evidence="10" id="KW-0479">Metal-binding</keyword>
<evidence type="ECO:0000256" key="2">
    <source>
        <dbReference type="ARBA" id="ARBA00001958"/>
    </source>
</evidence>
<dbReference type="GO" id="GO:0009032">
    <property type="term" value="F:thymidine phosphorylase activity"/>
    <property type="evidence" value="ECO:0007669"/>
    <property type="project" value="TreeGrafter"/>
</dbReference>
<reference evidence="16" key="1">
    <citation type="submission" date="2016-10" db="EMBL/GenBank/DDBJ databases">
        <authorList>
            <person name="Varghese N."/>
            <person name="Submissions S."/>
        </authorList>
    </citation>
    <scope>NUCLEOTIDE SEQUENCE [LARGE SCALE GENOMIC DNA]</scope>
    <source>
        <strain evidence="16">DSM 4771</strain>
    </source>
</reference>
<evidence type="ECO:0000256" key="3">
    <source>
        <dbReference type="ARBA" id="ARBA00003877"/>
    </source>
</evidence>
<dbReference type="Proteomes" id="UP000199225">
    <property type="component" value="Unassembled WGS sequence"/>
</dbReference>
<protein>
    <recommendedName>
        <fullName evidence="7">Pyrimidine-nucleoside phosphorylase</fullName>
        <ecNumber evidence="6">2.4.2.2</ecNumber>
    </recommendedName>
</protein>
<evidence type="ECO:0000256" key="1">
    <source>
        <dbReference type="ARBA" id="ARBA00001066"/>
    </source>
</evidence>
<dbReference type="InterPro" id="IPR017459">
    <property type="entry name" value="Glycosyl_Trfase_fam3_N_dom"/>
</dbReference>
<dbReference type="InterPro" id="IPR036320">
    <property type="entry name" value="Glycosyl_Trfase_fam3_N_dom_sf"/>
</dbReference>
<dbReference type="InterPro" id="IPR036566">
    <property type="entry name" value="PYNP-like_C_sf"/>
</dbReference>
<organism evidence="15 16">
    <name type="scientific">Salimicrobium halophilum</name>
    <dbReference type="NCBI Taxonomy" id="86666"/>
    <lineage>
        <taxon>Bacteria</taxon>
        <taxon>Bacillati</taxon>
        <taxon>Bacillota</taxon>
        <taxon>Bacilli</taxon>
        <taxon>Bacillales</taxon>
        <taxon>Bacillaceae</taxon>
        <taxon>Salimicrobium</taxon>
    </lineage>
</organism>
<dbReference type="InterPro" id="IPR035902">
    <property type="entry name" value="Nuc_phospho_transferase"/>
</dbReference>
<dbReference type="InterPro" id="IPR000312">
    <property type="entry name" value="Glycosyl_Trfase_fam3"/>
</dbReference>
<dbReference type="InterPro" id="IPR000053">
    <property type="entry name" value="Thymidine/pyrmidine_PPase"/>
</dbReference>
<dbReference type="Pfam" id="PF00591">
    <property type="entry name" value="Glycos_transf_3"/>
    <property type="match status" value="1"/>
</dbReference>
<evidence type="ECO:0000256" key="6">
    <source>
        <dbReference type="ARBA" id="ARBA00011889"/>
    </source>
</evidence>
<evidence type="ECO:0000256" key="10">
    <source>
        <dbReference type="ARBA" id="ARBA00022723"/>
    </source>
</evidence>
<dbReference type="Pfam" id="PF02885">
    <property type="entry name" value="Glycos_trans_3N"/>
    <property type="match status" value="1"/>
</dbReference>
<comment type="cofactor">
    <cofactor evidence="2">
        <name>K(+)</name>
        <dbReference type="ChEBI" id="CHEBI:29103"/>
    </cofactor>
</comment>
<dbReference type="GO" id="GO:0004645">
    <property type="term" value="F:1,4-alpha-oligoglucan phosphorylase activity"/>
    <property type="evidence" value="ECO:0007669"/>
    <property type="project" value="InterPro"/>
</dbReference>
<dbReference type="FunFam" id="3.40.1030.10:FF:000003">
    <property type="entry name" value="Pyrimidine-nucleoside phosphorylase"/>
    <property type="match status" value="1"/>
</dbReference>
<dbReference type="AlphaFoldDB" id="A0A1G8PX55"/>
<dbReference type="InterPro" id="IPR017872">
    <property type="entry name" value="Pyrmidine_PPase_CS"/>
</dbReference>
<comment type="function">
    <text evidence="3">Catalyzes phosphorolysis of the pyrimidine nucleosides uridine, thymidine and 2'-deoxyuridine with the formation of the corresponding pyrimidine base and ribose-1-phosphate.</text>
</comment>
<evidence type="ECO:0000313" key="16">
    <source>
        <dbReference type="Proteomes" id="UP000199225"/>
    </source>
</evidence>
<dbReference type="STRING" id="86666.SAMN04490247_0260"/>
<sequence>MLFLVNGTNRPEFFIEKVILMRMYDIIVKKREGQALTDEEIRFFIEGYTKGDIPDYQASALAMAIYFKGMNGKETATLTQAMVDSGETIDLSAIEGHIVDKHSTGGVGDKVTFIVGPLVASVGVPVAKMSGRGLGHTGGTIDKLEAIDGFTTEITKEAFVENVNSHKLAVAGQTGNLAPADKKLYALRDVTGTVNALPLIASSIMSKKLASGADSIVLDVKTGSGAFMKTLEDSEALAREMVTIGKELGKNTVAVISDMNQPLGFEVGNANEIKEAAEILQGSDVKDLRELSLEIASHMSVLAGAFEKPEEARKALEENISNGKAFAKLKEFIEAQHGDGSMIADLNKLPKASHEVEVKASKSGFVSEIDAESIGVAAMYLGAGRQTKDDAIDHSVGITLKKKIGDKVEEGEALVVLHSNESNPVDSINKVEEAYTISDEETQAPTLIHNIIT</sequence>
<keyword evidence="11" id="KW-0630">Potassium</keyword>
<dbReference type="GO" id="GO:0005829">
    <property type="term" value="C:cytosol"/>
    <property type="evidence" value="ECO:0007669"/>
    <property type="project" value="TreeGrafter"/>
</dbReference>
<gene>
    <name evidence="15" type="ORF">SAMN04490247_0260</name>
</gene>
<dbReference type="Gene3D" id="3.90.1170.30">
    <property type="entry name" value="Pyrimidine nucleoside phosphorylase-like, C-terminal domain"/>
    <property type="match status" value="1"/>
</dbReference>
<comment type="catalytic activity">
    <reaction evidence="12">
        <text>uridine + phosphate = alpha-D-ribose 1-phosphate + uracil</text>
        <dbReference type="Rhea" id="RHEA:24388"/>
        <dbReference type="ChEBI" id="CHEBI:16704"/>
        <dbReference type="ChEBI" id="CHEBI:17568"/>
        <dbReference type="ChEBI" id="CHEBI:43474"/>
        <dbReference type="ChEBI" id="CHEBI:57720"/>
        <dbReference type="EC" id="2.4.2.2"/>
    </reaction>
</comment>
<dbReference type="Gene3D" id="1.20.970.10">
    <property type="entry name" value="Transferase, Pyrimidine Nucleoside Phosphorylase, Chain C"/>
    <property type="match status" value="1"/>
</dbReference>
<comment type="subunit">
    <text evidence="5">Homodimer.</text>
</comment>
<evidence type="ECO:0000256" key="9">
    <source>
        <dbReference type="ARBA" id="ARBA00022679"/>
    </source>
</evidence>
<comment type="similarity">
    <text evidence="4">Belongs to the thymidine/pyrimidine-nucleoside phosphorylase family.</text>
</comment>
<dbReference type="InterPro" id="IPR013102">
    <property type="entry name" value="PYNP_C"/>
</dbReference>
<dbReference type="PIRSF" id="PIRSF000478">
    <property type="entry name" value="TP_PyNP"/>
    <property type="match status" value="1"/>
</dbReference>
<accession>A0A1G8PX55</accession>
<dbReference type="SMART" id="SM00941">
    <property type="entry name" value="PYNP_C"/>
    <property type="match status" value="1"/>
</dbReference>
<comment type="catalytic activity">
    <reaction evidence="13">
        <text>thymidine + phosphate = 2-deoxy-alpha-D-ribose 1-phosphate + thymine</text>
        <dbReference type="Rhea" id="RHEA:16037"/>
        <dbReference type="ChEBI" id="CHEBI:17748"/>
        <dbReference type="ChEBI" id="CHEBI:17821"/>
        <dbReference type="ChEBI" id="CHEBI:43474"/>
        <dbReference type="ChEBI" id="CHEBI:57259"/>
        <dbReference type="EC" id="2.4.2.2"/>
    </reaction>
</comment>
<dbReference type="PROSITE" id="PS00647">
    <property type="entry name" value="THYMID_PHOSPHORYLASE"/>
    <property type="match status" value="1"/>
</dbReference>
<keyword evidence="9" id="KW-0808">Transferase</keyword>
<dbReference type="EC" id="2.4.2.2" evidence="6"/>
<evidence type="ECO:0000256" key="4">
    <source>
        <dbReference type="ARBA" id="ARBA00006915"/>
    </source>
</evidence>
<proteinExistence type="inferred from homology"/>
<evidence type="ECO:0000256" key="13">
    <source>
        <dbReference type="ARBA" id="ARBA00048525"/>
    </source>
</evidence>
<evidence type="ECO:0000259" key="14">
    <source>
        <dbReference type="SMART" id="SM00941"/>
    </source>
</evidence>